<organism evidence="2 3">
    <name type="scientific">Tulasnella calospora MUT 4182</name>
    <dbReference type="NCBI Taxonomy" id="1051891"/>
    <lineage>
        <taxon>Eukaryota</taxon>
        <taxon>Fungi</taxon>
        <taxon>Dikarya</taxon>
        <taxon>Basidiomycota</taxon>
        <taxon>Agaricomycotina</taxon>
        <taxon>Agaricomycetes</taxon>
        <taxon>Cantharellales</taxon>
        <taxon>Tulasnellaceae</taxon>
        <taxon>Tulasnella</taxon>
    </lineage>
</organism>
<evidence type="ECO:0000313" key="2">
    <source>
        <dbReference type="EMBL" id="KIO26357.1"/>
    </source>
</evidence>
<evidence type="ECO:0000256" key="1">
    <source>
        <dbReference type="SAM" id="MobiDB-lite"/>
    </source>
</evidence>
<feature type="region of interest" description="Disordered" evidence="1">
    <location>
        <begin position="1"/>
        <end position="39"/>
    </location>
</feature>
<feature type="region of interest" description="Disordered" evidence="1">
    <location>
        <begin position="55"/>
        <end position="82"/>
    </location>
</feature>
<dbReference type="Proteomes" id="UP000054248">
    <property type="component" value="Unassembled WGS sequence"/>
</dbReference>
<dbReference type="AlphaFoldDB" id="A0A0C3LY57"/>
<dbReference type="HOGENOM" id="CLU_2559991_0_0_1"/>
<reference evidence="3" key="2">
    <citation type="submission" date="2015-01" db="EMBL/GenBank/DDBJ databases">
        <title>Evolutionary Origins and Diversification of the Mycorrhizal Mutualists.</title>
        <authorList>
            <consortium name="DOE Joint Genome Institute"/>
            <consortium name="Mycorrhizal Genomics Consortium"/>
            <person name="Kohler A."/>
            <person name="Kuo A."/>
            <person name="Nagy L.G."/>
            <person name="Floudas D."/>
            <person name="Copeland A."/>
            <person name="Barry K.W."/>
            <person name="Cichocki N."/>
            <person name="Veneault-Fourrey C."/>
            <person name="LaButti K."/>
            <person name="Lindquist E.A."/>
            <person name="Lipzen A."/>
            <person name="Lundell T."/>
            <person name="Morin E."/>
            <person name="Murat C."/>
            <person name="Riley R."/>
            <person name="Ohm R."/>
            <person name="Sun H."/>
            <person name="Tunlid A."/>
            <person name="Henrissat B."/>
            <person name="Grigoriev I.V."/>
            <person name="Hibbett D.S."/>
            <person name="Martin F."/>
        </authorList>
    </citation>
    <scope>NUCLEOTIDE SEQUENCE [LARGE SCALE GENOMIC DNA]</scope>
    <source>
        <strain evidence="3">MUT 4182</strain>
    </source>
</reference>
<evidence type="ECO:0000313" key="3">
    <source>
        <dbReference type="Proteomes" id="UP000054248"/>
    </source>
</evidence>
<gene>
    <name evidence="2" type="ORF">M407DRAFT_243740</name>
</gene>
<proteinExistence type="predicted"/>
<reference evidence="2 3" key="1">
    <citation type="submission" date="2014-04" db="EMBL/GenBank/DDBJ databases">
        <authorList>
            <consortium name="DOE Joint Genome Institute"/>
            <person name="Kuo A."/>
            <person name="Girlanda M."/>
            <person name="Perotto S."/>
            <person name="Kohler A."/>
            <person name="Nagy L.G."/>
            <person name="Floudas D."/>
            <person name="Copeland A."/>
            <person name="Barry K.W."/>
            <person name="Cichocki N."/>
            <person name="Veneault-Fourrey C."/>
            <person name="LaButti K."/>
            <person name="Lindquist E.A."/>
            <person name="Lipzen A."/>
            <person name="Lundell T."/>
            <person name="Morin E."/>
            <person name="Murat C."/>
            <person name="Sun H."/>
            <person name="Tunlid A."/>
            <person name="Henrissat B."/>
            <person name="Grigoriev I.V."/>
            <person name="Hibbett D.S."/>
            <person name="Martin F."/>
            <person name="Nordberg H.P."/>
            <person name="Cantor M.N."/>
            <person name="Hua S.X."/>
        </authorList>
    </citation>
    <scope>NUCLEOTIDE SEQUENCE [LARGE SCALE GENOMIC DNA]</scope>
    <source>
        <strain evidence="2 3">MUT 4182</strain>
    </source>
</reference>
<feature type="compositionally biased region" description="Polar residues" evidence="1">
    <location>
        <begin position="1"/>
        <end position="23"/>
    </location>
</feature>
<protein>
    <submittedName>
        <fullName evidence="2">Uncharacterized protein</fullName>
    </submittedName>
</protein>
<accession>A0A0C3LY57</accession>
<keyword evidence="3" id="KW-1185">Reference proteome</keyword>
<dbReference type="EMBL" id="KN823025">
    <property type="protein sequence ID" value="KIO26357.1"/>
    <property type="molecule type" value="Genomic_DNA"/>
</dbReference>
<sequence length="82" mass="8805">MDLDADQNQSNSQISSEPTTMVRTPTDEVAPEPKTKKLTGVSSAGFRLGCCFDTESAAPDESMADRLPFIRGKTSESHPCSP</sequence>
<name>A0A0C3LY57_9AGAM</name>